<dbReference type="InParanoid" id="O25955"/>
<dbReference type="STRING" id="85962.HP_1405"/>
<keyword evidence="2" id="KW-1185">Reference proteome</keyword>
<name>O25955_HELPY</name>
<dbReference type="PIR" id="E64695">
    <property type="entry name" value="E64695"/>
</dbReference>
<dbReference type="IntAct" id="O25955">
    <property type="interactions" value="5"/>
</dbReference>
<gene>
    <name evidence="1" type="ordered locus">HP_1405</name>
</gene>
<reference evidence="1 2" key="1">
    <citation type="journal article" date="1997" name="Nature">
        <title>The complete genome sequence of the gastric pathogen Helicobacter pylori.</title>
        <authorList>
            <person name="Tomb J.-F."/>
            <person name="White O."/>
            <person name="Kerlavage A.R."/>
            <person name="Clayton R.A."/>
            <person name="Sutton G.G."/>
            <person name="Fleischmann R.D."/>
            <person name="Ketchum K.A."/>
            <person name="Klenk H.P."/>
            <person name="Gill S."/>
            <person name="Dougherty B.A."/>
            <person name="Nelson K."/>
            <person name="Quackenbush J."/>
            <person name="Zhou L."/>
            <person name="Kirkness E.F."/>
            <person name="Peterson S."/>
            <person name="Loftus B."/>
            <person name="Richardson D."/>
            <person name="Dodson R."/>
            <person name="Khalak H.G."/>
            <person name="Glodek A."/>
            <person name="McKenney K."/>
            <person name="Fitzegerald L.M."/>
            <person name="Lee N."/>
            <person name="Adams M.D."/>
            <person name="Hickey E.K."/>
            <person name="Berg D.E."/>
            <person name="Gocayne J.D."/>
            <person name="Utterback T.R."/>
            <person name="Peterson J.D."/>
            <person name="Kelley J.M."/>
            <person name="Karp P.D."/>
            <person name="Smith H.O."/>
            <person name="Fraser C.M."/>
            <person name="Venter J.C."/>
        </authorList>
    </citation>
    <scope>NUCLEOTIDE SEQUENCE [LARGE SCALE GENOMIC DNA]</scope>
    <source>
        <strain evidence="2">ATCC 700392 / 26695</strain>
    </source>
</reference>
<dbReference type="KEGG" id="hpy:HP_1405"/>
<evidence type="ECO:0000313" key="2">
    <source>
        <dbReference type="Proteomes" id="UP000000429"/>
    </source>
</evidence>
<dbReference type="EnsemblBacteria" id="AAD08450">
    <property type="protein sequence ID" value="AAD08450"/>
    <property type="gene ID" value="HP_1405"/>
</dbReference>
<proteinExistence type="predicted"/>
<sequence length="34" mass="3732">MPMNISVEPSKIVLFLDDLTKSIGNKDLENLSGL</sequence>
<dbReference type="EMBL" id="AE000511">
    <property type="protein sequence ID" value="AAD08450.1"/>
    <property type="molecule type" value="Genomic_DNA"/>
</dbReference>
<accession>O25955</accession>
<organism evidence="1 2">
    <name type="scientific">Helicobacter pylori (strain ATCC 700392 / 26695)</name>
    <name type="common">Campylobacter pylori</name>
    <dbReference type="NCBI Taxonomy" id="85962"/>
    <lineage>
        <taxon>Bacteria</taxon>
        <taxon>Pseudomonadati</taxon>
        <taxon>Campylobacterota</taxon>
        <taxon>Epsilonproteobacteria</taxon>
        <taxon>Campylobacterales</taxon>
        <taxon>Helicobacteraceae</taxon>
        <taxon>Helicobacter</taxon>
    </lineage>
</organism>
<evidence type="ECO:0000313" key="1">
    <source>
        <dbReference type="EMBL" id="AAD08450.1"/>
    </source>
</evidence>
<dbReference type="AlphaFoldDB" id="O25955"/>
<dbReference type="Proteomes" id="UP000000429">
    <property type="component" value="Chromosome"/>
</dbReference>
<protein>
    <submittedName>
        <fullName evidence="1">Uncharacterized protein</fullName>
    </submittedName>
</protein>